<proteinExistence type="predicted"/>
<protein>
    <submittedName>
        <fullName evidence="2">PilZ domain-containing protein</fullName>
    </submittedName>
</protein>
<dbReference type="RefSeq" id="WP_132322414.1">
    <property type="nucleotide sequence ID" value="NZ_FWZT01000018.1"/>
</dbReference>
<accession>A0A1Y6CCV3</accession>
<evidence type="ECO:0000259" key="1">
    <source>
        <dbReference type="Pfam" id="PF07238"/>
    </source>
</evidence>
<dbReference type="AlphaFoldDB" id="A0A1Y6CCV3"/>
<dbReference type="STRING" id="1513793.SAMN06296036_11834"/>
<evidence type="ECO:0000313" key="3">
    <source>
        <dbReference type="Proteomes" id="UP000192907"/>
    </source>
</evidence>
<reference evidence="3" key="1">
    <citation type="submission" date="2017-04" db="EMBL/GenBank/DDBJ databases">
        <authorList>
            <person name="Varghese N."/>
            <person name="Submissions S."/>
        </authorList>
    </citation>
    <scope>NUCLEOTIDE SEQUENCE [LARGE SCALE GENOMIC DNA]</scope>
    <source>
        <strain evidence="3">RKEM611</strain>
    </source>
</reference>
<dbReference type="Pfam" id="PF07238">
    <property type="entry name" value="PilZ"/>
    <property type="match status" value="1"/>
</dbReference>
<gene>
    <name evidence="2" type="ORF">SAMN06296036_11834</name>
</gene>
<dbReference type="InterPro" id="IPR009875">
    <property type="entry name" value="PilZ_domain"/>
</dbReference>
<evidence type="ECO:0000313" key="2">
    <source>
        <dbReference type="EMBL" id="SMF56522.1"/>
    </source>
</evidence>
<dbReference type="GO" id="GO:0035438">
    <property type="term" value="F:cyclic-di-GMP binding"/>
    <property type="evidence" value="ECO:0007669"/>
    <property type="project" value="InterPro"/>
</dbReference>
<feature type="domain" description="PilZ" evidence="1">
    <location>
        <begin position="20"/>
        <end position="122"/>
    </location>
</feature>
<dbReference type="EMBL" id="FWZT01000018">
    <property type="protein sequence ID" value="SMF56522.1"/>
    <property type="molecule type" value="Genomic_DNA"/>
</dbReference>
<name>A0A1Y6CCV3_9BACT</name>
<sequence>MDCGSLDELMQQSIRVSRSPRFDVRDLDVRILARANGMRYNCFWLKVLNISSSGLLITNDHHGFVTFRIGDTLQTTMDIAGRVFRRPIHVRFRIVREHQHNSGTAWGLEVVEVEERHSEVFQAGIDLISLMTHPKVQSSQSNIA</sequence>
<organism evidence="2 3">
    <name type="scientific">Pseudobacteriovorax antillogorgiicola</name>
    <dbReference type="NCBI Taxonomy" id="1513793"/>
    <lineage>
        <taxon>Bacteria</taxon>
        <taxon>Pseudomonadati</taxon>
        <taxon>Bdellovibrionota</taxon>
        <taxon>Oligoflexia</taxon>
        <taxon>Oligoflexales</taxon>
        <taxon>Pseudobacteriovoracaceae</taxon>
        <taxon>Pseudobacteriovorax</taxon>
    </lineage>
</organism>
<keyword evidence="3" id="KW-1185">Reference proteome</keyword>
<dbReference type="Proteomes" id="UP000192907">
    <property type="component" value="Unassembled WGS sequence"/>
</dbReference>